<evidence type="ECO:0000256" key="1">
    <source>
        <dbReference type="SAM" id="MobiDB-lite"/>
    </source>
</evidence>
<feature type="domain" description="HNH nuclease" evidence="2">
    <location>
        <begin position="385"/>
        <end position="437"/>
    </location>
</feature>
<dbReference type="SMART" id="SM00507">
    <property type="entry name" value="HNHc"/>
    <property type="match status" value="1"/>
</dbReference>
<keyword evidence="4" id="KW-1185">Reference proteome</keyword>
<feature type="region of interest" description="Disordered" evidence="1">
    <location>
        <begin position="458"/>
        <end position="497"/>
    </location>
</feature>
<name>A0ABQ2KI74_9MICO</name>
<organism evidence="3 4">
    <name type="scientific">Agrococcus terreus</name>
    <dbReference type="NCBI Taxonomy" id="574649"/>
    <lineage>
        <taxon>Bacteria</taxon>
        <taxon>Bacillati</taxon>
        <taxon>Actinomycetota</taxon>
        <taxon>Actinomycetes</taxon>
        <taxon>Micrococcales</taxon>
        <taxon>Microbacteriaceae</taxon>
        <taxon>Agrococcus</taxon>
    </lineage>
</organism>
<sequence length="497" mass="53278">MPTEPVIDADAHIGLVRAGLLLDPSGAAADELEASLDAAEADWLERLLALSDAQVAALAEAGANLPRRAEAPMTDAERHARLDEGFAAELRALDAQAARIAGRRRALLAEHLRRASRRGGDATMQVRELATIAAAELRVSDVAMERAMTEAVAIVEELPLAHAAACEGRLSASHLRVLDAETLPLRLDAAVAPELRARVEAELVAIAERTTPARLRRRAGRIVDAALSAPLQQRYDAAREERHVRLHELPDGMCEVAARMPALLGAAILDRLTQAVRALPADDPRTIDQRRADALAELLLCGQAPDDAHAASAITPVVTVTIPATALLADDGAADPDPASLHGRMLVDPATARAIAAGASGWDRLFLSPVTGRALAVDRYRPSAAQRRWLRARDGRCRFPGCGAPALRADADHTREHAHGGPTADGNLAHLCRRHHTIKHATRWHVRQLSGGVLEWTSPTGTILTDEPEPPPRPRIPSFHDPRPARARGPPGRPHPF</sequence>
<protein>
    <recommendedName>
        <fullName evidence="2">HNH nuclease domain-containing protein</fullName>
    </recommendedName>
</protein>
<accession>A0ABQ2KI74</accession>
<evidence type="ECO:0000313" key="4">
    <source>
        <dbReference type="Proteomes" id="UP000626982"/>
    </source>
</evidence>
<gene>
    <name evidence="3" type="ORF">GCM10010968_15620</name>
</gene>
<dbReference type="InterPro" id="IPR003870">
    <property type="entry name" value="DUF222"/>
</dbReference>
<evidence type="ECO:0000259" key="2">
    <source>
        <dbReference type="SMART" id="SM00507"/>
    </source>
</evidence>
<dbReference type="InterPro" id="IPR003615">
    <property type="entry name" value="HNH_nuc"/>
</dbReference>
<comment type="caution">
    <text evidence="3">The sequence shown here is derived from an EMBL/GenBank/DDBJ whole genome shotgun (WGS) entry which is preliminary data.</text>
</comment>
<dbReference type="Proteomes" id="UP000626982">
    <property type="component" value="Unassembled WGS sequence"/>
</dbReference>
<reference evidence="4" key="1">
    <citation type="journal article" date="2019" name="Int. J. Syst. Evol. Microbiol.">
        <title>The Global Catalogue of Microorganisms (GCM) 10K type strain sequencing project: providing services to taxonomists for standard genome sequencing and annotation.</title>
        <authorList>
            <consortium name="The Broad Institute Genomics Platform"/>
            <consortium name="The Broad Institute Genome Sequencing Center for Infectious Disease"/>
            <person name="Wu L."/>
            <person name="Ma J."/>
        </authorList>
    </citation>
    <scope>NUCLEOTIDE SEQUENCE [LARGE SCALE GENOMIC DNA]</scope>
    <source>
        <strain evidence="4">CGMCC 1.6960</strain>
    </source>
</reference>
<evidence type="ECO:0000313" key="3">
    <source>
        <dbReference type="EMBL" id="GGN84113.1"/>
    </source>
</evidence>
<dbReference type="CDD" id="cd00085">
    <property type="entry name" value="HNHc"/>
    <property type="match status" value="1"/>
</dbReference>
<proteinExistence type="predicted"/>
<dbReference type="EMBL" id="BMLM01000001">
    <property type="protein sequence ID" value="GGN84113.1"/>
    <property type="molecule type" value="Genomic_DNA"/>
</dbReference>
<dbReference type="RefSeq" id="WP_188717615.1">
    <property type="nucleotide sequence ID" value="NZ_BAABBD010000002.1"/>
</dbReference>
<dbReference type="Gene3D" id="1.10.30.50">
    <property type="match status" value="1"/>
</dbReference>
<dbReference type="Pfam" id="PF02720">
    <property type="entry name" value="DUF222"/>
    <property type="match status" value="1"/>
</dbReference>